<dbReference type="PANTHER" id="PTHR22950:SF458">
    <property type="entry name" value="SODIUM-COUPLED NEUTRAL AMINO ACID TRANSPORTER 11-RELATED"/>
    <property type="match status" value="1"/>
</dbReference>
<feature type="transmembrane region" description="Helical" evidence="8">
    <location>
        <begin position="204"/>
        <end position="225"/>
    </location>
</feature>
<keyword evidence="4 8" id="KW-0812">Transmembrane</keyword>
<dbReference type="GO" id="GO:0015179">
    <property type="term" value="F:L-amino acid transmembrane transporter activity"/>
    <property type="evidence" value="ECO:0007669"/>
    <property type="project" value="TreeGrafter"/>
</dbReference>
<feature type="transmembrane region" description="Helical" evidence="8">
    <location>
        <begin position="330"/>
        <end position="358"/>
    </location>
</feature>
<name>A0AAD9MGP5_PROWI</name>
<evidence type="ECO:0000256" key="8">
    <source>
        <dbReference type="SAM" id="Phobius"/>
    </source>
</evidence>
<evidence type="ECO:0000256" key="5">
    <source>
        <dbReference type="ARBA" id="ARBA00022970"/>
    </source>
</evidence>
<gene>
    <name evidence="10" type="ORF">QBZ16_001755</name>
</gene>
<feature type="transmembrane region" description="Helical" evidence="8">
    <location>
        <begin position="245"/>
        <end position="270"/>
    </location>
</feature>
<dbReference type="PANTHER" id="PTHR22950">
    <property type="entry name" value="AMINO ACID TRANSPORTER"/>
    <property type="match status" value="1"/>
</dbReference>
<dbReference type="EMBL" id="JASFZW010000014">
    <property type="protein sequence ID" value="KAK2075647.1"/>
    <property type="molecule type" value="Genomic_DNA"/>
</dbReference>
<comment type="subcellular location">
    <subcellularLocation>
        <location evidence="1">Membrane</location>
        <topology evidence="1">Multi-pass membrane protein</topology>
    </subcellularLocation>
</comment>
<proteinExistence type="inferred from homology"/>
<protein>
    <recommendedName>
        <fullName evidence="9">Amino acid transporter transmembrane domain-containing protein</fullName>
    </recommendedName>
</protein>
<feature type="transmembrane region" description="Helical" evidence="8">
    <location>
        <begin position="72"/>
        <end position="97"/>
    </location>
</feature>
<feature type="transmembrane region" description="Helical" evidence="8">
    <location>
        <begin position="405"/>
        <end position="427"/>
    </location>
</feature>
<evidence type="ECO:0000256" key="3">
    <source>
        <dbReference type="ARBA" id="ARBA00022448"/>
    </source>
</evidence>
<evidence type="ECO:0000259" key="9">
    <source>
        <dbReference type="Pfam" id="PF01490"/>
    </source>
</evidence>
<feature type="transmembrane region" description="Helical" evidence="8">
    <location>
        <begin position="439"/>
        <end position="461"/>
    </location>
</feature>
<evidence type="ECO:0000313" key="10">
    <source>
        <dbReference type="EMBL" id="KAK2075647.1"/>
    </source>
</evidence>
<evidence type="ECO:0000256" key="6">
    <source>
        <dbReference type="ARBA" id="ARBA00022989"/>
    </source>
</evidence>
<evidence type="ECO:0000256" key="4">
    <source>
        <dbReference type="ARBA" id="ARBA00022692"/>
    </source>
</evidence>
<keyword evidence="7 8" id="KW-0472">Membrane</keyword>
<evidence type="ECO:0000256" key="7">
    <source>
        <dbReference type="ARBA" id="ARBA00023136"/>
    </source>
</evidence>
<evidence type="ECO:0000313" key="11">
    <source>
        <dbReference type="Proteomes" id="UP001255856"/>
    </source>
</evidence>
<dbReference type="GO" id="GO:0016020">
    <property type="term" value="C:membrane"/>
    <property type="evidence" value="ECO:0007669"/>
    <property type="project" value="UniProtKB-SubCell"/>
</dbReference>
<keyword evidence="11" id="KW-1185">Reference proteome</keyword>
<keyword evidence="3" id="KW-0813">Transport</keyword>
<evidence type="ECO:0000256" key="1">
    <source>
        <dbReference type="ARBA" id="ARBA00004141"/>
    </source>
</evidence>
<reference evidence="10" key="1">
    <citation type="submission" date="2021-01" db="EMBL/GenBank/DDBJ databases">
        <authorList>
            <person name="Eckstrom K.M.E."/>
        </authorList>
    </citation>
    <scope>NUCLEOTIDE SEQUENCE</scope>
    <source>
        <strain evidence="10">UVCC 0001</strain>
    </source>
</reference>
<dbReference type="Proteomes" id="UP001255856">
    <property type="component" value="Unassembled WGS sequence"/>
</dbReference>
<dbReference type="AlphaFoldDB" id="A0AAD9MGP5"/>
<feature type="transmembrane region" description="Helical" evidence="8">
    <location>
        <begin position="128"/>
        <end position="150"/>
    </location>
</feature>
<keyword evidence="6 8" id="KW-1133">Transmembrane helix</keyword>
<keyword evidence="5" id="KW-0029">Amino-acid transport</keyword>
<dbReference type="InterPro" id="IPR013057">
    <property type="entry name" value="AA_transpt_TM"/>
</dbReference>
<feature type="domain" description="Amino acid transporter transmembrane" evidence="9">
    <location>
        <begin position="47"/>
        <end position="434"/>
    </location>
</feature>
<feature type="transmembrane region" description="Helical" evidence="8">
    <location>
        <begin position="47"/>
        <end position="66"/>
    </location>
</feature>
<evidence type="ECO:0000256" key="2">
    <source>
        <dbReference type="ARBA" id="ARBA00008066"/>
    </source>
</evidence>
<feature type="transmembrane region" description="Helical" evidence="8">
    <location>
        <begin position="291"/>
        <end position="310"/>
    </location>
</feature>
<feature type="transmembrane region" description="Helical" evidence="8">
    <location>
        <begin position="379"/>
        <end position="399"/>
    </location>
</feature>
<dbReference type="Pfam" id="PF01490">
    <property type="entry name" value="Aa_trans"/>
    <property type="match status" value="1"/>
</dbReference>
<feature type="transmembrane region" description="Helical" evidence="8">
    <location>
        <begin position="170"/>
        <end position="192"/>
    </location>
</feature>
<organism evidence="10 11">
    <name type="scientific">Prototheca wickerhamii</name>
    <dbReference type="NCBI Taxonomy" id="3111"/>
    <lineage>
        <taxon>Eukaryota</taxon>
        <taxon>Viridiplantae</taxon>
        <taxon>Chlorophyta</taxon>
        <taxon>core chlorophytes</taxon>
        <taxon>Trebouxiophyceae</taxon>
        <taxon>Chlorellales</taxon>
        <taxon>Chlorellaceae</taxon>
        <taxon>Prototheca</taxon>
    </lineage>
</organism>
<comment type="caution">
    <text evidence="10">The sequence shown here is derived from an EMBL/GenBank/DDBJ whole genome shotgun (WGS) entry which is preliminary data.</text>
</comment>
<accession>A0AAD9MGP5</accession>
<comment type="similarity">
    <text evidence="2">Belongs to the amino acid/polyamine transporter 2 family.</text>
</comment>
<sequence length="463" mass="48562">MASSTGDEPRPDLEALLVPRKAEDGLPEEELCYPDEPLSPGRQGLRVTAATANLATTIMGAGIMALPRAFATLGLVLGFGLLMGIFALSFFSLAALVRCAGIARRSTYAELVHGEFGMAGSRLLEGSVVLNNAGSMIIYMIIMADVLVGVPPHYSGLVTNALGVHDPSVWYVSRPFVVGALCVLCLAPLLSLRDLALLAPASTAAVGVAGAFALSVLGITGAALWEGRLAAFRWLPTREALGGDATHIVITLLAVLPVISLSFVCHYNILPLASSLQRFSDRRMSMVIRRALTVCTCVFTLVAAGGYMLFGPDTQANILNNLTPEGLGQFVPLCVASVLSVGVRLGYCLCLMATFAMLNWALRQTLSRMVLGVDMPQGAAFYGLSYGILAVLYAVSIAFPSVWGAMSLTGATAAVMVAFILPGALVLRLQRDSKVERALGGLCVGLGILMGVVGVSNTLFFSS</sequence>